<evidence type="ECO:0000256" key="6">
    <source>
        <dbReference type="ARBA" id="ARBA00047334"/>
    </source>
</evidence>
<dbReference type="NCBIfam" id="TIGR00693">
    <property type="entry name" value="thiE"/>
    <property type="match status" value="1"/>
</dbReference>
<evidence type="ECO:0000256" key="10">
    <source>
        <dbReference type="RuleBase" id="RU003826"/>
    </source>
</evidence>
<dbReference type="FunFam" id="3.20.20.70:FF:000096">
    <property type="entry name" value="Thiamine-phosphate synthase"/>
    <property type="match status" value="1"/>
</dbReference>
<comment type="pathway">
    <text evidence="1 9 11">Cofactor biosynthesis; thiamine diphosphate biosynthesis; thiamine phosphate from 4-amino-2-methyl-5-diphosphomethylpyrimidine and 4-methyl-5-(2-phosphoethyl)-thiazole: step 1/1.</text>
</comment>
<dbReference type="InterPro" id="IPR016229">
    <property type="entry name" value="TMP_synthase_cyanobac_bac"/>
</dbReference>
<dbReference type="GO" id="GO:0005737">
    <property type="term" value="C:cytoplasm"/>
    <property type="evidence" value="ECO:0007669"/>
    <property type="project" value="TreeGrafter"/>
</dbReference>
<dbReference type="PIRSF" id="PIRSF000512">
    <property type="entry name" value="TMP_PPase_Cyanobac_prd"/>
    <property type="match status" value="1"/>
</dbReference>
<organism evidence="14 15">
    <name type="scientific">Anaerobacterium chartisolvens</name>
    <dbReference type="NCBI Taxonomy" id="1297424"/>
    <lineage>
        <taxon>Bacteria</taxon>
        <taxon>Bacillati</taxon>
        <taxon>Bacillota</taxon>
        <taxon>Clostridia</taxon>
        <taxon>Eubacteriales</taxon>
        <taxon>Oscillospiraceae</taxon>
        <taxon>Anaerobacterium</taxon>
    </lineage>
</organism>
<feature type="binding site" evidence="9">
    <location>
        <position position="212"/>
    </location>
    <ligand>
        <name>Mg(2+)</name>
        <dbReference type="ChEBI" id="CHEBI:18420"/>
    </ligand>
</feature>
<keyword evidence="4 9" id="KW-0460">Magnesium</keyword>
<protein>
    <recommendedName>
        <fullName evidence="9">Thiamine-phosphate synthase</fullName>
        <shortName evidence="9">TP synthase</shortName>
        <shortName evidence="9">TPS</shortName>
        <ecNumber evidence="9">2.5.1.3</ecNumber>
    </recommendedName>
    <alternativeName>
        <fullName evidence="9">Thiamine-phosphate pyrophosphorylase</fullName>
        <shortName evidence="9">TMP pyrophosphorylase</shortName>
        <shortName evidence="9">TMP-PPase</shortName>
    </alternativeName>
</protein>
<gene>
    <name evidence="9" type="primary">thiE</name>
    <name evidence="14" type="ORF">DFR58_102196</name>
</gene>
<dbReference type="InterPro" id="IPR036206">
    <property type="entry name" value="ThiamineP_synth_sf"/>
</dbReference>
<keyword evidence="5 9" id="KW-0784">Thiamine biosynthesis</keyword>
<dbReference type="InterPro" id="IPR022998">
    <property type="entry name" value="ThiamineP_synth_TenI"/>
</dbReference>
<proteinExistence type="inferred from homology"/>
<feature type="domain" description="ThiD2" evidence="13">
    <location>
        <begin position="7"/>
        <end position="131"/>
    </location>
</feature>
<comment type="caution">
    <text evidence="14">The sequence shown here is derived from an EMBL/GenBank/DDBJ whole genome shotgun (WGS) entry which is preliminary data.</text>
</comment>
<comment type="catalytic activity">
    <reaction evidence="8 9 10">
        <text>2-[(2R,5Z)-2-carboxy-4-methylthiazol-5(2H)-ylidene]ethyl phosphate + 4-amino-2-methyl-5-(diphosphooxymethyl)pyrimidine + 2 H(+) = thiamine phosphate + CO2 + diphosphate</text>
        <dbReference type="Rhea" id="RHEA:47844"/>
        <dbReference type="ChEBI" id="CHEBI:15378"/>
        <dbReference type="ChEBI" id="CHEBI:16526"/>
        <dbReference type="ChEBI" id="CHEBI:33019"/>
        <dbReference type="ChEBI" id="CHEBI:37575"/>
        <dbReference type="ChEBI" id="CHEBI:57841"/>
        <dbReference type="ChEBI" id="CHEBI:62899"/>
        <dbReference type="EC" id="2.5.1.3"/>
    </reaction>
</comment>
<dbReference type="HAMAP" id="MF_00097">
    <property type="entry name" value="TMP_synthase"/>
    <property type="match status" value="1"/>
</dbReference>
<evidence type="ECO:0000256" key="3">
    <source>
        <dbReference type="ARBA" id="ARBA00022723"/>
    </source>
</evidence>
<evidence type="ECO:0000256" key="5">
    <source>
        <dbReference type="ARBA" id="ARBA00022977"/>
    </source>
</evidence>
<dbReference type="AlphaFoldDB" id="A0A369BFT8"/>
<dbReference type="GO" id="GO:0009228">
    <property type="term" value="P:thiamine biosynthetic process"/>
    <property type="evidence" value="ECO:0007669"/>
    <property type="project" value="UniProtKB-KW"/>
</dbReference>
<dbReference type="CDD" id="cd00564">
    <property type="entry name" value="TMP_TenI"/>
    <property type="match status" value="1"/>
</dbReference>
<dbReference type="RefSeq" id="WP_114296239.1">
    <property type="nucleotide sequence ID" value="NZ_QPJT01000002.1"/>
</dbReference>
<evidence type="ECO:0000256" key="4">
    <source>
        <dbReference type="ARBA" id="ARBA00022842"/>
    </source>
</evidence>
<dbReference type="OrthoDB" id="9812206at2"/>
<dbReference type="EC" id="2.5.1.3" evidence="9"/>
<feature type="domain" description="Thiamine phosphate synthase/TenI" evidence="12">
    <location>
        <begin position="149"/>
        <end position="330"/>
    </location>
</feature>
<feature type="binding site" evidence="9">
    <location>
        <begin position="327"/>
        <end position="328"/>
    </location>
    <ligand>
        <name>2-[(2R,5Z)-2-carboxy-4-methylthiazol-5(2H)-ylidene]ethyl phosphate</name>
        <dbReference type="ChEBI" id="CHEBI:62899"/>
    </ligand>
</feature>
<evidence type="ECO:0000256" key="2">
    <source>
        <dbReference type="ARBA" id="ARBA00022679"/>
    </source>
</evidence>
<dbReference type="Gene3D" id="3.20.20.70">
    <property type="entry name" value="Aldolase class I"/>
    <property type="match status" value="1"/>
</dbReference>
<comment type="similarity">
    <text evidence="9 10">Belongs to the thiamine-phosphate synthase family.</text>
</comment>
<keyword evidence="2 9" id="KW-0808">Transferase</keyword>
<evidence type="ECO:0000259" key="12">
    <source>
        <dbReference type="Pfam" id="PF02581"/>
    </source>
</evidence>
<keyword evidence="15" id="KW-1185">Reference proteome</keyword>
<comment type="function">
    <text evidence="9">Condenses 4-methyl-5-(beta-hydroxyethyl)thiazole monophosphate (THZ-P) and 2-methyl-4-amino-5-hydroxymethyl pyrimidine pyrophosphate (HMP-PP) to form thiamine monophosphate (TMP).</text>
</comment>
<dbReference type="Pfam" id="PF02581">
    <property type="entry name" value="TMP-TENI"/>
    <property type="match status" value="1"/>
</dbReference>
<dbReference type="GO" id="GO:0000287">
    <property type="term" value="F:magnesium ion binding"/>
    <property type="evidence" value="ECO:0007669"/>
    <property type="project" value="UniProtKB-UniRule"/>
</dbReference>
<evidence type="ECO:0000256" key="8">
    <source>
        <dbReference type="ARBA" id="ARBA00047883"/>
    </source>
</evidence>
<feature type="binding site" evidence="9">
    <location>
        <begin position="179"/>
        <end position="183"/>
    </location>
    <ligand>
        <name>4-amino-2-methyl-5-(diphosphooxymethyl)pyrimidine</name>
        <dbReference type="ChEBI" id="CHEBI:57841"/>
    </ligand>
</feature>
<dbReference type="SUPFAM" id="SSF51391">
    <property type="entry name" value="Thiamin phosphate synthase"/>
    <property type="match status" value="1"/>
</dbReference>
<dbReference type="InterPro" id="IPR041397">
    <property type="entry name" value="ThiD2"/>
</dbReference>
<evidence type="ECO:0000259" key="13">
    <source>
        <dbReference type="Pfam" id="PF17792"/>
    </source>
</evidence>
<feature type="binding site" evidence="9">
    <location>
        <position position="279"/>
    </location>
    <ligand>
        <name>4-amino-2-methyl-5-(diphosphooxymethyl)pyrimidine</name>
        <dbReference type="ChEBI" id="CHEBI:57841"/>
    </ligand>
</feature>
<evidence type="ECO:0000256" key="9">
    <source>
        <dbReference type="HAMAP-Rule" id="MF_00097"/>
    </source>
</evidence>
<keyword evidence="3 9" id="KW-0479">Metal-binding</keyword>
<dbReference type="GO" id="GO:0009229">
    <property type="term" value="P:thiamine diphosphate biosynthetic process"/>
    <property type="evidence" value="ECO:0007669"/>
    <property type="project" value="UniProtKB-UniRule"/>
</dbReference>
<evidence type="ECO:0000256" key="1">
    <source>
        <dbReference type="ARBA" id="ARBA00005165"/>
    </source>
</evidence>
<evidence type="ECO:0000313" key="15">
    <source>
        <dbReference type="Proteomes" id="UP000253034"/>
    </source>
</evidence>
<comment type="catalytic activity">
    <reaction evidence="6 9 10">
        <text>4-methyl-5-(2-phosphooxyethyl)-thiazole + 4-amino-2-methyl-5-(diphosphooxymethyl)pyrimidine + H(+) = thiamine phosphate + diphosphate</text>
        <dbReference type="Rhea" id="RHEA:22328"/>
        <dbReference type="ChEBI" id="CHEBI:15378"/>
        <dbReference type="ChEBI" id="CHEBI:33019"/>
        <dbReference type="ChEBI" id="CHEBI:37575"/>
        <dbReference type="ChEBI" id="CHEBI:57841"/>
        <dbReference type="ChEBI" id="CHEBI:58296"/>
        <dbReference type="EC" id="2.5.1.3"/>
    </reaction>
</comment>
<dbReference type="InterPro" id="IPR034291">
    <property type="entry name" value="TMP_synthase"/>
</dbReference>
<dbReference type="GO" id="GO:0004789">
    <property type="term" value="F:thiamine-phosphate diphosphorylase activity"/>
    <property type="evidence" value="ECO:0007669"/>
    <property type="project" value="UniProtKB-UniRule"/>
</dbReference>
<comment type="catalytic activity">
    <reaction evidence="7 9 10">
        <text>2-(2-carboxy-4-methylthiazol-5-yl)ethyl phosphate + 4-amino-2-methyl-5-(diphosphooxymethyl)pyrimidine + 2 H(+) = thiamine phosphate + CO2 + diphosphate</text>
        <dbReference type="Rhea" id="RHEA:47848"/>
        <dbReference type="ChEBI" id="CHEBI:15378"/>
        <dbReference type="ChEBI" id="CHEBI:16526"/>
        <dbReference type="ChEBI" id="CHEBI:33019"/>
        <dbReference type="ChEBI" id="CHEBI:37575"/>
        <dbReference type="ChEBI" id="CHEBI:57841"/>
        <dbReference type="ChEBI" id="CHEBI:62890"/>
        <dbReference type="EC" id="2.5.1.3"/>
    </reaction>
</comment>
<feature type="binding site" evidence="9">
    <location>
        <position position="250"/>
    </location>
    <ligand>
        <name>4-amino-2-methyl-5-(diphosphooxymethyl)pyrimidine</name>
        <dbReference type="ChEBI" id="CHEBI:57841"/>
    </ligand>
</feature>
<dbReference type="PANTHER" id="PTHR20857:SF15">
    <property type="entry name" value="THIAMINE-PHOSPHATE SYNTHASE"/>
    <property type="match status" value="1"/>
</dbReference>
<accession>A0A369BFT8</accession>
<feature type="binding site" evidence="9">
    <location>
        <position position="307"/>
    </location>
    <ligand>
        <name>2-[(2R,5Z)-2-carboxy-4-methylthiazol-5(2H)-ylidene]ethyl phosphate</name>
        <dbReference type="ChEBI" id="CHEBI:62899"/>
    </ligand>
</feature>
<dbReference type="Pfam" id="PF17792">
    <property type="entry name" value="ThiD2"/>
    <property type="match status" value="1"/>
</dbReference>
<dbReference type="UniPathway" id="UPA00060">
    <property type="reaction ID" value="UER00141"/>
</dbReference>
<dbReference type="InterPro" id="IPR013785">
    <property type="entry name" value="Aldolase_TIM"/>
</dbReference>
<dbReference type="PANTHER" id="PTHR20857">
    <property type="entry name" value="THIAMINE-PHOSPHATE PYROPHOSPHORYLASE"/>
    <property type="match status" value="1"/>
</dbReference>
<feature type="binding site" evidence="9">
    <location>
        <begin position="276"/>
        <end position="278"/>
    </location>
    <ligand>
        <name>2-[(2R,5Z)-2-carboxy-4-methylthiazol-5(2H)-ylidene]ethyl phosphate</name>
        <dbReference type="ChEBI" id="CHEBI:62899"/>
    </ligand>
</feature>
<dbReference type="NCBIfam" id="NF002727">
    <property type="entry name" value="PRK02615.1"/>
    <property type="match status" value="1"/>
</dbReference>
<evidence type="ECO:0000313" key="14">
    <source>
        <dbReference type="EMBL" id="RCX20125.1"/>
    </source>
</evidence>
<sequence>MSDKLFRLIDANINRASEGLRVAEDITRFYFDNRELSEKLKKLRHDIRKGIMPYMNQCLDGRRAEEDVGLSVSRELKIDQKSRVDELVAANFKRAEEALRVVEESLKPLCKYDMAKDYEGFRFSCYGLEKQCALLVCGRSRRQKLGAGLYCLTAEEFSKGRSNIQVVQEMINAGVKIIQYREKEKKLADKFSQCVKLRELTRREGVTFIINDNIDMAMMVGADGVHIGQDDLPIEKVRELVGQEMIIGLSTHSPAQAQDAVARGADYIGVGPIYKTFTKKDVCDPVGLEYLQYAVDNIDIPFVAIGGIKESNMHEVVSRGAKCIAMVTEIVGAENIEQKIRSINNKMGECITR</sequence>
<feature type="binding site" evidence="9">
    <location>
        <position position="211"/>
    </location>
    <ligand>
        <name>4-amino-2-methyl-5-(diphosphooxymethyl)pyrimidine</name>
        <dbReference type="ChEBI" id="CHEBI:57841"/>
    </ligand>
</feature>
<feature type="binding site" evidence="9">
    <location>
        <position position="231"/>
    </location>
    <ligand>
        <name>Mg(2+)</name>
        <dbReference type="ChEBI" id="CHEBI:18420"/>
    </ligand>
</feature>
<dbReference type="Proteomes" id="UP000253034">
    <property type="component" value="Unassembled WGS sequence"/>
</dbReference>
<evidence type="ECO:0000256" key="11">
    <source>
        <dbReference type="RuleBase" id="RU004253"/>
    </source>
</evidence>
<evidence type="ECO:0000256" key="7">
    <source>
        <dbReference type="ARBA" id="ARBA00047851"/>
    </source>
</evidence>
<name>A0A369BFT8_9FIRM</name>
<dbReference type="EMBL" id="QPJT01000002">
    <property type="protein sequence ID" value="RCX20125.1"/>
    <property type="molecule type" value="Genomic_DNA"/>
</dbReference>
<comment type="cofactor">
    <cofactor evidence="9">
        <name>Mg(2+)</name>
        <dbReference type="ChEBI" id="CHEBI:18420"/>
    </cofactor>
    <text evidence="9">Binds 1 Mg(2+) ion per subunit.</text>
</comment>
<reference evidence="14 15" key="1">
    <citation type="submission" date="2018-07" db="EMBL/GenBank/DDBJ databases">
        <title>Genomic Encyclopedia of Type Strains, Phase IV (KMG-IV): sequencing the most valuable type-strain genomes for metagenomic binning, comparative biology and taxonomic classification.</title>
        <authorList>
            <person name="Goeker M."/>
        </authorList>
    </citation>
    <scope>NUCLEOTIDE SEQUENCE [LARGE SCALE GENOMIC DNA]</scope>
    <source>
        <strain evidence="14 15">DSM 27016</strain>
    </source>
</reference>